<reference evidence="3 4" key="1">
    <citation type="submission" date="2016-04" db="EMBL/GenBank/DDBJ databases">
        <title>A degradative enzymes factory behind the ericoid mycorrhizal symbiosis.</title>
        <authorList>
            <consortium name="DOE Joint Genome Institute"/>
            <person name="Martino E."/>
            <person name="Morin E."/>
            <person name="Grelet G."/>
            <person name="Kuo A."/>
            <person name="Kohler A."/>
            <person name="Daghino S."/>
            <person name="Barry K."/>
            <person name="Choi C."/>
            <person name="Cichocki N."/>
            <person name="Clum A."/>
            <person name="Copeland A."/>
            <person name="Hainaut M."/>
            <person name="Haridas S."/>
            <person name="Labutti K."/>
            <person name="Lindquist E."/>
            <person name="Lipzen A."/>
            <person name="Khouja H.-R."/>
            <person name="Murat C."/>
            <person name="Ohm R."/>
            <person name="Olson A."/>
            <person name="Spatafora J."/>
            <person name="Veneault-Fourrey C."/>
            <person name="Henrissat B."/>
            <person name="Grigoriev I."/>
            <person name="Martin F."/>
            <person name="Perotto S."/>
        </authorList>
    </citation>
    <scope>NUCLEOTIDE SEQUENCE [LARGE SCALE GENOMIC DNA]</scope>
    <source>
        <strain evidence="3 4">F</strain>
    </source>
</reference>
<evidence type="ECO:0000256" key="1">
    <source>
        <dbReference type="SAM" id="MobiDB-lite"/>
    </source>
</evidence>
<evidence type="ECO:0000313" key="3">
    <source>
        <dbReference type="EMBL" id="PMD39611.1"/>
    </source>
</evidence>
<dbReference type="Gene3D" id="2.120.10.70">
    <property type="entry name" value="Fucose-specific lectin"/>
    <property type="match status" value="1"/>
</dbReference>
<feature type="compositionally biased region" description="Low complexity" evidence="1">
    <location>
        <begin position="1"/>
        <end position="19"/>
    </location>
</feature>
<feature type="transmembrane region" description="Helical" evidence="2">
    <location>
        <begin position="102"/>
        <end position="126"/>
    </location>
</feature>
<dbReference type="EMBL" id="KZ613946">
    <property type="protein sequence ID" value="PMD39611.1"/>
    <property type="molecule type" value="Genomic_DNA"/>
</dbReference>
<sequence>MATTRSPSSSSSARSSPPSYTTEPSRPPSFRSSPPHSIRGDDSDSIAPVQPELRPAKRLRKPEASETKQPLKLIPEEPIPEKEKPSTPPPPYEPPKRSRYPVYLWVCFAVVLILIIAIVPPIVVIVTKSHPGVAGNTTSTSLIRTTLILESTTIISSTEIVLVTSTKDVTKSATSSSATPTPFYLGGFDAVHSKFTANTDELLFYTDQLGNIQQMNGTGYYTDGGWGTALGYDSSWSAATPAAIANNALPGSPVQAVLLAAGEVQVFYVNNQSIIQNLVGDIYSLPGICCIFEDGDSYSWKAGTIESLGLVVSQDAFIRVCVPDQFTYGDPTPDLFLYYRSATGSIVKYSWAKAGSTGWQKLAQSELPEIDASMNVECQFDSGIEALWTFDLNGTPKHWWRSFVNNTGWIPVRFTRDLRCEHSRLK</sequence>
<proteinExistence type="predicted"/>
<keyword evidence="2" id="KW-0472">Membrane</keyword>
<keyword evidence="2" id="KW-0812">Transmembrane</keyword>
<gene>
    <name evidence="3" type="ORF">L207DRAFT_24189</name>
</gene>
<feature type="compositionally biased region" description="Low complexity" evidence="1">
    <location>
        <begin position="28"/>
        <end position="37"/>
    </location>
</feature>
<dbReference type="OrthoDB" id="3797859at2759"/>
<evidence type="ECO:0000256" key="2">
    <source>
        <dbReference type="SAM" id="Phobius"/>
    </source>
</evidence>
<evidence type="ECO:0008006" key="5">
    <source>
        <dbReference type="Google" id="ProtNLM"/>
    </source>
</evidence>
<protein>
    <recommendedName>
        <fullName evidence="5">Fucose-specific lectin</fullName>
    </recommendedName>
</protein>
<keyword evidence="2" id="KW-1133">Transmembrane helix</keyword>
<dbReference type="Proteomes" id="UP000235786">
    <property type="component" value="Unassembled WGS sequence"/>
</dbReference>
<dbReference type="SUPFAM" id="SSF89372">
    <property type="entry name" value="Fucose-specific lectin"/>
    <property type="match status" value="1"/>
</dbReference>
<evidence type="ECO:0000313" key="4">
    <source>
        <dbReference type="Proteomes" id="UP000235786"/>
    </source>
</evidence>
<accession>A0A2J6RM62</accession>
<name>A0A2J6RM62_HYAVF</name>
<feature type="region of interest" description="Disordered" evidence="1">
    <location>
        <begin position="1"/>
        <end position="95"/>
    </location>
</feature>
<organism evidence="3 4">
    <name type="scientific">Hyaloscypha variabilis (strain UAMH 11265 / GT02V1 / F)</name>
    <name type="common">Meliniomyces variabilis</name>
    <dbReference type="NCBI Taxonomy" id="1149755"/>
    <lineage>
        <taxon>Eukaryota</taxon>
        <taxon>Fungi</taxon>
        <taxon>Dikarya</taxon>
        <taxon>Ascomycota</taxon>
        <taxon>Pezizomycotina</taxon>
        <taxon>Leotiomycetes</taxon>
        <taxon>Helotiales</taxon>
        <taxon>Hyaloscyphaceae</taxon>
        <taxon>Hyaloscypha</taxon>
        <taxon>Hyaloscypha variabilis</taxon>
    </lineage>
</organism>
<keyword evidence="4" id="KW-1185">Reference proteome</keyword>
<dbReference type="AlphaFoldDB" id="A0A2J6RM62"/>